<dbReference type="Proteomes" id="UP000198666">
    <property type="component" value="Unassembled WGS sequence"/>
</dbReference>
<dbReference type="PROSITE" id="PS51257">
    <property type="entry name" value="PROKAR_LIPOPROTEIN"/>
    <property type="match status" value="1"/>
</dbReference>
<keyword evidence="2" id="KW-0732">Signal</keyword>
<gene>
    <name evidence="3" type="ORF">SAMN05421663_105273</name>
</gene>
<proteinExistence type="predicted"/>
<evidence type="ECO:0000256" key="1">
    <source>
        <dbReference type="SAM" id="MobiDB-lite"/>
    </source>
</evidence>
<organism evidence="3 4">
    <name type="scientific">Terribacillus halophilus</name>
    <dbReference type="NCBI Taxonomy" id="361279"/>
    <lineage>
        <taxon>Bacteria</taxon>
        <taxon>Bacillati</taxon>
        <taxon>Bacillota</taxon>
        <taxon>Bacilli</taxon>
        <taxon>Bacillales</taxon>
        <taxon>Bacillaceae</taxon>
        <taxon>Terribacillus</taxon>
    </lineage>
</organism>
<sequence length="407" mass="45366">MKKLAGVLSIGALVLLASCGPSGGGEEEVKQETADGGEKTSVVSSYNFSDEEYKVLLPYESGKSKGVVNYETSAARGVIINQIANRLDIDEVEEGLRNHSKDVFSPEDYYFREGQMLDSDTLYSWIGRYAKAQDLGKAATAEAKKAEKAKELGLNPELNEEKASEKDFRDNPKYLSHILEQDYMVEDDNGDIKLGGVSIALAMKSEYQFTTGGKGPYREEIPEDEMLAQANEMAKKIVERMRGMDGLTEVPIHIAVYQEAKKESVVPGNFVSETTVEKGSSSVGDWDKIDEKNVLFPSDTAAEDHPDESQYISAFETKVSSFFPNYTGMIGRGFYENDELKKLTIEIPIQFEGNAEVVAFTQYAYSQIMDIFPNYYDLEINITSNDKTEAIITREQDAKEPEVYILN</sequence>
<protein>
    <submittedName>
        <fullName evidence="3">Protein involved in sex pheromone biosynthesis</fullName>
    </submittedName>
</protein>
<dbReference type="CDD" id="cd13441">
    <property type="entry name" value="CamS_repeat_1"/>
    <property type="match status" value="1"/>
</dbReference>
<feature type="signal peptide" evidence="2">
    <location>
        <begin position="1"/>
        <end position="24"/>
    </location>
</feature>
<feature type="chain" id="PRO_5039077214" evidence="2">
    <location>
        <begin position="25"/>
        <end position="407"/>
    </location>
</feature>
<evidence type="ECO:0000313" key="3">
    <source>
        <dbReference type="EMBL" id="SDC97257.1"/>
    </source>
</evidence>
<dbReference type="InterPro" id="IPR011426">
    <property type="entry name" value="CamS"/>
</dbReference>
<dbReference type="Gene3D" id="3.10.570.10">
    <property type="entry name" value="sex pheromone staph- cam373 precursor domain"/>
    <property type="match status" value="1"/>
</dbReference>
<evidence type="ECO:0000256" key="2">
    <source>
        <dbReference type="SAM" id="SignalP"/>
    </source>
</evidence>
<keyword evidence="4" id="KW-1185">Reference proteome</keyword>
<dbReference type="STRING" id="361279.SAMN05421663_105273"/>
<dbReference type="EMBL" id="FMZB01000005">
    <property type="protein sequence ID" value="SDC97257.1"/>
    <property type="molecule type" value="Genomic_DNA"/>
</dbReference>
<dbReference type="OrthoDB" id="9795361at2"/>
<feature type="region of interest" description="Disordered" evidence="1">
    <location>
        <begin position="148"/>
        <end position="167"/>
    </location>
</feature>
<dbReference type="Pfam" id="PF07537">
    <property type="entry name" value="CamS"/>
    <property type="match status" value="1"/>
</dbReference>
<dbReference type="PIRSF" id="PIRSF012509">
    <property type="entry name" value="CamS"/>
    <property type="match status" value="1"/>
</dbReference>
<reference evidence="4" key="1">
    <citation type="submission" date="2016-10" db="EMBL/GenBank/DDBJ databases">
        <authorList>
            <person name="Varghese N."/>
            <person name="Submissions S."/>
        </authorList>
    </citation>
    <scope>NUCLEOTIDE SEQUENCE [LARGE SCALE GENOMIC DNA]</scope>
    <source>
        <strain evidence="4">DSM 21620</strain>
    </source>
</reference>
<dbReference type="RefSeq" id="WP_093727348.1">
    <property type="nucleotide sequence ID" value="NZ_FMZB01000005.1"/>
</dbReference>
<accession>A0A1G6QZS6</accession>
<evidence type="ECO:0000313" key="4">
    <source>
        <dbReference type="Proteomes" id="UP000198666"/>
    </source>
</evidence>
<dbReference type="CDD" id="cd13440">
    <property type="entry name" value="CamS_repeat_2"/>
    <property type="match status" value="1"/>
</dbReference>
<dbReference type="AlphaFoldDB" id="A0A1G6QZS6"/>
<name>A0A1G6QZS6_9BACI</name>